<sequence>MLALGIGSLYAYPKAITYSVFLFFATLFIYNTLRFVKYYLHPESAQALLYKQSKFVHAFFALTGLTGSVLVFFTGGFFSSSFLFWIILSGGIVSLLYVIPFIPYHNGKAALRDLPYSKLFLIGIVWSALTFFVPAAHHPDRITLFLIGCFYILSVTIPFDIRDLPYDNPEQKTLPQILGWRFSKILSILLCGLFFAILANHFPRFYLSVFFWITVAIHLLILELVHPQQPHNFYGYFVDGLIALLGIFLWYSAY</sequence>
<feature type="transmembrane region" description="Helical" evidence="1">
    <location>
        <begin position="15"/>
        <end position="33"/>
    </location>
</feature>
<accession>A0ABP3Y092</accession>
<dbReference type="Proteomes" id="UP001501126">
    <property type="component" value="Unassembled WGS sequence"/>
</dbReference>
<protein>
    <recommendedName>
        <fullName evidence="4">Prenyltransferase</fullName>
    </recommendedName>
</protein>
<evidence type="ECO:0000313" key="2">
    <source>
        <dbReference type="EMBL" id="GAA0874110.1"/>
    </source>
</evidence>
<feature type="transmembrane region" description="Helical" evidence="1">
    <location>
        <begin position="182"/>
        <end position="199"/>
    </location>
</feature>
<evidence type="ECO:0000256" key="1">
    <source>
        <dbReference type="SAM" id="Phobius"/>
    </source>
</evidence>
<gene>
    <name evidence="2" type="ORF">GCM10009118_05180</name>
</gene>
<keyword evidence="1" id="KW-0812">Transmembrane</keyword>
<evidence type="ECO:0008006" key="4">
    <source>
        <dbReference type="Google" id="ProtNLM"/>
    </source>
</evidence>
<organism evidence="2 3">
    <name type="scientific">Wandonia haliotis</name>
    <dbReference type="NCBI Taxonomy" id="574963"/>
    <lineage>
        <taxon>Bacteria</taxon>
        <taxon>Pseudomonadati</taxon>
        <taxon>Bacteroidota</taxon>
        <taxon>Flavobacteriia</taxon>
        <taxon>Flavobacteriales</taxon>
        <taxon>Crocinitomicaceae</taxon>
        <taxon>Wandonia</taxon>
    </lineage>
</organism>
<keyword evidence="1" id="KW-1133">Transmembrane helix</keyword>
<feature type="transmembrane region" description="Helical" evidence="1">
    <location>
        <begin position="205"/>
        <end position="226"/>
    </location>
</feature>
<comment type="caution">
    <text evidence="2">The sequence shown here is derived from an EMBL/GenBank/DDBJ whole genome shotgun (WGS) entry which is preliminary data.</text>
</comment>
<feature type="transmembrane region" description="Helical" evidence="1">
    <location>
        <begin position="142"/>
        <end position="161"/>
    </location>
</feature>
<keyword evidence="1" id="KW-0472">Membrane</keyword>
<name>A0ABP3Y092_9FLAO</name>
<keyword evidence="3" id="KW-1185">Reference proteome</keyword>
<evidence type="ECO:0000313" key="3">
    <source>
        <dbReference type="Proteomes" id="UP001501126"/>
    </source>
</evidence>
<dbReference type="EMBL" id="BAAAFH010000003">
    <property type="protein sequence ID" value="GAA0874110.1"/>
    <property type="molecule type" value="Genomic_DNA"/>
</dbReference>
<feature type="transmembrane region" description="Helical" evidence="1">
    <location>
        <begin position="233"/>
        <end position="253"/>
    </location>
</feature>
<feature type="transmembrane region" description="Helical" evidence="1">
    <location>
        <begin position="54"/>
        <end position="76"/>
    </location>
</feature>
<feature type="transmembrane region" description="Helical" evidence="1">
    <location>
        <begin position="82"/>
        <end position="104"/>
    </location>
</feature>
<proteinExistence type="predicted"/>
<feature type="transmembrane region" description="Helical" evidence="1">
    <location>
        <begin position="116"/>
        <end position="136"/>
    </location>
</feature>
<reference evidence="3" key="1">
    <citation type="journal article" date="2019" name="Int. J. Syst. Evol. Microbiol.">
        <title>The Global Catalogue of Microorganisms (GCM) 10K type strain sequencing project: providing services to taxonomists for standard genome sequencing and annotation.</title>
        <authorList>
            <consortium name="The Broad Institute Genomics Platform"/>
            <consortium name="The Broad Institute Genome Sequencing Center for Infectious Disease"/>
            <person name="Wu L."/>
            <person name="Ma J."/>
        </authorList>
    </citation>
    <scope>NUCLEOTIDE SEQUENCE [LARGE SCALE GENOMIC DNA]</scope>
    <source>
        <strain evidence="3">JCM 16083</strain>
    </source>
</reference>